<feature type="transmembrane region" description="Helical" evidence="1">
    <location>
        <begin position="6"/>
        <end position="28"/>
    </location>
</feature>
<organism evidence="2 3">
    <name type="scientific">Aeriscardovia aeriphila</name>
    <dbReference type="NCBI Taxonomy" id="218139"/>
    <lineage>
        <taxon>Bacteria</taxon>
        <taxon>Bacillati</taxon>
        <taxon>Actinomycetota</taxon>
        <taxon>Actinomycetes</taxon>
        <taxon>Bifidobacteriales</taxon>
        <taxon>Bifidobacteriaceae</taxon>
        <taxon>Aeriscardovia</taxon>
    </lineage>
</organism>
<reference evidence="2 3" key="1">
    <citation type="journal article" date="2017" name="BMC Genomics">
        <title>Comparative genomic and phylogenomic analyses of the Bifidobacteriaceae family.</title>
        <authorList>
            <person name="Lugli G.A."/>
            <person name="Milani C."/>
            <person name="Turroni F."/>
            <person name="Duranti S."/>
            <person name="Mancabelli L."/>
            <person name="Mangifesta M."/>
            <person name="Ferrario C."/>
            <person name="Modesto M."/>
            <person name="Mattarelli P."/>
            <person name="Jiri K."/>
            <person name="van Sinderen D."/>
            <person name="Ventura M."/>
        </authorList>
    </citation>
    <scope>NUCLEOTIDE SEQUENCE [LARGE SCALE GENOMIC DNA]</scope>
    <source>
        <strain evidence="2 3">LMG 21773</strain>
    </source>
</reference>
<accession>A0A261FCS5</accession>
<feature type="transmembrane region" description="Helical" evidence="1">
    <location>
        <begin position="64"/>
        <end position="82"/>
    </location>
</feature>
<feature type="transmembrane region" description="Helical" evidence="1">
    <location>
        <begin position="40"/>
        <end position="58"/>
    </location>
</feature>
<sequence>MSTLEIVITIVVALAGVVAGIIYGFLPWRVEQMDKQQQTWQKSLGTLVLCVFVLLLVARYDLASWLILLGTLLGIAIAKIPAIHTWGTTRWFVFHPAEQKARELKKHEREMRKQTHSRP</sequence>
<dbReference type="AlphaFoldDB" id="A0A261FCS5"/>
<keyword evidence="1" id="KW-0812">Transmembrane</keyword>
<evidence type="ECO:0000313" key="2">
    <source>
        <dbReference type="EMBL" id="OZG56773.1"/>
    </source>
</evidence>
<dbReference type="Proteomes" id="UP000228976">
    <property type="component" value="Unassembled WGS sequence"/>
</dbReference>
<comment type="caution">
    <text evidence="2">The sequence shown here is derived from an EMBL/GenBank/DDBJ whole genome shotgun (WGS) entry which is preliminary data.</text>
</comment>
<name>A0A261FCS5_9BIFI</name>
<dbReference type="EMBL" id="MWWU01000001">
    <property type="protein sequence ID" value="OZG56773.1"/>
    <property type="molecule type" value="Genomic_DNA"/>
</dbReference>
<protein>
    <submittedName>
        <fullName evidence="2">Uncharacterized protein</fullName>
    </submittedName>
</protein>
<keyword evidence="1" id="KW-0472">Membrane</keyword>
<dbReference type="RefSeq" id="WP_094689212.1">
    <property type="nucleotide sequence ID" value="NZ_JACBYZ010000001.1"/>
</dbReference>
<evidence type="ECO:0000256" key="1">
    <source>
        <dbReference type="SAM" id="Phobius"/>
    </source>
</evidence>
<evidence type="ECO:0000313" key="3">
    <source>
        <dbReference type="Proteomes" id="UP000228976"/>
    </source>
</evidence>
<gene>
    <name evidence="2" type="ORF">AEAE_0082</name>
</gene>
<keyword evidence="3" id="KW-1185">Reference proteome</keyword>
<keyword evidence="1" id="KW-1133">Transmembrane helix</keyword>
<proteinExistence type="predicted"/>